<dbReference type="STRING" id="1612.ABB44_01680"/>
<evidence type="ECO:0000313" key="3">
    <source>
        <dbReference type="Proteomes" id="UP000295257"/>
    </source>
</evidence>
<dbReference type="InterPro" id="IPR016181">
    <property type="entry name" value="Acyl_CoA_acyltransferase"/>
</dbReference>
<evidence type="ECO:0000259" key="1">
    <source>
        <dbReference type="PROSITE" id="PS51186"/>
    </source>
</evidence>
<dbReference type="CDD" id="cd04301">
    <property type="entry name" value="NAT_SF"/>
    <property type="match status" value="1"/>
</dbReference>
<dbReference type="InterPro" id="IPR000182">
    <property type="entry name" value="GNAT_dom"/>
</dbReference>
<comment type="caution">
    <text evidence="2">The sequence shown here is derived from an EMBL/GenBank/DDBJ whole genome shotgun (WGS) entry which is preliminary data.</text>
</comment>
<feature type="domain" description="N-acetyltransferase" evidence="1">
    <location>
        <begin position="11"/>
        <end position="167"/>
    </location>
</feature>
<accession>A0A4R5NI38</accession>
<dbReference type="EMBL" id="PUFN01000006">
    <property type="protein sequence ID" value="TDG74222.1"/>
    <property type="molecule type" value="Genomic_DNA"/>
</dbReference>
<dbReference type="GO" id="GO:0016747">
    <property type="term" value="F:acyltransferase activity, transferring groups other than amino-acyl groups"/>
    <property type="evidence" value="ECO:0007669"/>
    <property type="project" value="InterPro"/>
</dbReference>
<organism evidence="2 3">
    <name type="scientific">Companilactobacillus farciminis</name>
    <dbReference type="NCBI Taxonomy" id="1612"/>
    <lineage>
        <taxon>Bacteria</taxon>
        <taxon>Bacillati</taxon>
        <taxon>Bacillota</taxon>
        <taxon>Bacilli</taxon>
        <taxon>Lactobacillales</taxon>
        <taxon>Lactobacillaceae</taxon>
        <taxon>Companilactobacillus</taxon>
    </lineage>
</organism>
<sequence length="167" mass="18802">MMDLTKLSTSYQVRRLNPQDANHVLKLVLSNDSYYNFCPPRPNRHTILEDIKVVPANKTMDDKYYVGFYDQDKLIAVLDLISGYPDEKAAWIGFFMVDAAVQGKGIGSKIFVGIESELKDLGLSRVELAFAKGNTKSEKFLLKNGYQKTGQELNVPGYTVVVVEKML</sequence>
<keyword evidence="3" id="KW-1185">Reference proteome</keyword>
<gene>
    <name evidence="2" type="ORF">C5L30_002167</name>
</gene>
<dbReference type="PROSITE" id="PS51186">
    <property type="entry name" value="GNAT"/>
    <property type="match status" value="1"/>
</dbReference>
<name>A0A4R5NI38_9LACO</name>
<dbReference type="Proteomes" id="UP000295257">
    <property type="component" value="Unassembled WGS sequence"/>
</dbReference>
<dbReference type="Pfam" id="PF00583">
    <property type="entry name" value="Acetyltransf_1"/>
    <property type="match status" value="1"/>
</dbReference>
<protein>
    <recommendedName>
        <fullName evidence="1">N-acetyltransferase domain-containing protein</fullName>
    </recommendedName>
</protein>
<dbReference type="SUPFAM" id="SSF55729">
    <property type="entry name" value="Acyl-CoA N-acyltransferases (Nat)"/>
    <property type="match status" value="1"/>
</dbReference>
<proteinExistence type="predicted"/>
<dbReference type="OrthoDB" id="9782266at2"/>
<dbReference type="Gene3D" id="3.40.630.30">
    <property type="match status" value="1"/>
</dbReference>
<dbReference type="RefSeq" id="WP_081454074.1">
    <property type="nucleotide sequence ID" value="NZ_PUFN01000006.1"/>
</dbReference>
<dbReference type="AlphaFoldDB" id="A0A4R5NI38"/>
<evidence type="ECO:0000313" key="2">
    <source>
        <dbReference type="EMBL" id="TDG74222.1"/>
    </source>
</evidence>
<reference evidence="2 3" key="1">
    <citation type="journal article" date="2019" name="Appl. Microbiol. Biotechnol.">
        <title>Uncovering carbohydrate metabolism through a genotype-phenotype association study of 56 lactic acid bacteria genomes.</title>
        <authorList>
            <person name="Buron-Moles G."/>
            <person name="Chailyan A."/>
            <person name="Dolejs I."/>
            <person name="Forster J."/>
            <person name="Miks M.H."/>
        </authorList>
    </citation>
    <scope>NUCLEOTIDE SEQUENCE [LARGE SCALE GENOMIC DNA]</scope>
    <source>
        <strain evidence="2 3">ATCC 29644</strain>
    </source>
</reference>